<dbReference type="InParanoid" id="I1BLT7"/>
<protein>
    <submittedName>
        <fullName evidence="1">Uncharacterized protein</fullName>
    </submittedName>
</protein>
<evidence type="ECO:0000313" key="2">
    <source>
        <dbReference type="Proteomes" id="UP000009138"/>
    </source>
</evidence>
<organism evidence="1 2">
    <name type="scientific">Rhizopus delemar (strain RA 99-880 / ATCC MYA-4621 / FGSC 9543 / NRRL 43880)</name>
    <name type="common">Mucormycosis agent</name>
    <name type="synonym">Rhizopus arrhizus var. delemar</name>
    <dbReference type="NCBI Taxonomy" id="246409"/>
    <lineage>
        <taxon>Eukaryota</taxon>
        <taxon>Fungi</taxon>
        <taxon>Fungi incertae sedis</taxon>
        <taxon>Mucoromycota</taxon>
        <taxon>Mucoromycotina</taxon>
        <taxon>Mucoromycetes</taxon>
        <taxon>Mucorales</taxon>
        <taxon>Mucorineae</taxon>
        <taxon>Rhizopodaceae</taxon>
        <taxon>Rhizopus</taxon>
    </lineage>
</organism>
<dbReference type="Proteomes" id="UP000009138">
    <property type="component" value="Unassembled WGS sequence"/>
</dbReference>
<name>I1BLT7_RHIO9</name>
<dbReference type="GeneID" id="93608843"/>
<gene>
    <name evidence="1" type="ORF">RO3G_01871</name>
</gene>
<sequence>MVVVFVRTLGPVATAEEPFFDRAILRFKLI</sequence>
<dbReference type="RefSeq" id="XP_067512563.1">
    <property type="nucleotide sequence ID" value="XM_067656462.1"/>
</dbReference>
<dbReference type="VEuPathDB" id="FungiDB:RO3G_01871"/>
<keyword evidence="2" id="KW-1185">Reference proteome</keyword>
<proteinExistence type="predicted"/>
<accession>I1BLT7</accession>
<evidence type="ECO:0000313" key="1">
    <source>
        <dbReference type="EMBL" id="EIE77167.1"/>
    </source>
</evidence>
<reference evidence="1 2" key="1">
    <citation type="journal article" date="2009" name="PLoS Genet.">
        <title>Genomic analysis of the basal lineage fungus Rhizopus oryzae reveals a whole-genome duplication.</title>
        <authorList>
            <person name="Ma L.-J."/>
            <person name="Ibrahim A.S."/>
            <person name="Skory C."/>
            <person name="Grabherr M.G."/>
            <person name="Burger G."/>
            <person name="Butler M."/>
            <person name="Elias M."/>
            <person name="Idnurm A."/>
            <person name="Lang B.F."/>
            <person name="Sone T."/>
            <person name="Abe A."/>
            <person name="Calvo S.E."/>
            <person name="Corrochano L.M."/>
            <person name="Engels R."/>
            <person name="Fu J."/>
            <person name="Hansberg W."/>
            <person name="Kim J.-M."/>
            <person name="Kodira C.D."/>
            <person name="Koehrsen M.J."/>
            <person name="Liu B."/>
            <person name="Miranda-Saavedra D."/>
            <person name="O'Leary S."/>
            <person name="Ortiz-Castellanos L."/>
            <person name="Poulter R."/>
            <person name="Rodriguez-Romero J."/>
            <person name="Ruiz-Herrera J."/>
            <person name="Shen Y.-Q."/>
            <person name="Zeng Q."/>
            <person name="Galagan J."/>
            <person name="Birren B.W."/>
            <person name="Cuomo C.A."/>
            <person name="Wickes B.L."/>
        </authorList>
    </citation>
    <scope>NUCLEOTIDE SEQUENCE [LARGE SCALE GENOMIC DNA]</scope>
    <source>
        <strain evidence="2">RA 99-880 / ATCC MYA-4621 / FGSC 9543 / NRRL 43880</strain>
    </source>
</reference>
<dbReference type="EMBL" id="CH476732">
    <property type="protein sequence ID" value="EIE77167.1"/>
    <property type="molecule type" value="Genomic_DNA"/>
</dbReference>
<dbReference type="AlphaFoldDB" id="I1BLT7"/>